<feature type="transmembrane region" description="Helical" evidence="1">
    <location>
        <begin position="266"/>
        <end position="286"/>
    </location>
</feature>
<sequence>NTRSRWDIVWSCLATIFVCTWVSVHPNIPPLGESWWKKSFRRLELMFWSIIAPELMIFWATNQWTAARILAKKYKEYGWTMSHGYFIQMGGFMLYDNNKPIGVLDPDELDRLIEDGKIVMPRTTEQEIQDRSKSDGLSKALVVIQTTWFIGQCIARRAKGLITTELELATLAFAAVNGFMYMFWWFKPLDVQTTVRVDLCPPRLQNVPVDPAVLEANVDKTDISHIQQEFPSSELALPPTPSSITELRRNNMTRGLIGKPYIRSSVWWLMSGILFRWPAYGIKALITRVREIILSNTIDKGAMGVPMFYVSGISNEFKGWEWLPVAISIPFVGILFGAIHLAAWNFSFPSLIETNIWRVSSLIITSVPVMYLVVEIYVFFLVDYPVLPKSLKNNSRVQKMLNFLGSFMLVVLSAALLLYIVARLALLVVALTTLRDLPPEALAAVKWTLFLPHI</sequence>
<dbReference type="STRING" id="685588.A0A067SHH9"/>
<keyword evidence="1" id="KW-0812">Transmembrane</keyword>
<organism evidence="2 3">
    <name type="scientific">Galerina marginata (strain CBS 339.88)</name>
    <dbReference type="NCBI Taxonomy" id="685588"/>
    <lineage>
        <taxon>Eukaryota</taxon>
        <taxon>Fungi</taxon>
        <taxon>Dikarya</taxon>
        <taxon>Basidiomycota</taxon>
        <taxon>Agaricomycotina</taxon>
        <taxon>Agaricomycetes</taxon>
        <taxon>Agaricomycetidae</taxon>
        <taxon>Agaricales</taxon>
        <taxon>Agaricineae</taxon>
        <taxon>Strophariaceae</taxon>
        <taxon>Galerina</taxon>
    </lineage>
</organism>
<dbReference type="PANTHER" id="PTHR35043">
    <property type="entry name" value="TRANSCRIPTION FACTOR DOMAIN-CONTAINING PROTEIN"/>
    <property type="match status" value="1"/>
</dbReference>
<feature type="transmembrane region" description="Helical" evidence="1">
    <location>
        <begin position="166"/>
        <end position="186"/>
    </location>
</feature>
<dbReference type="EMBL" id="KL142397">
    <property type="protein sequence ID" value="KDR70361.1"/>
    <property type="molecule type" value="Genomic_DNA"/>
</dbReference>
<feature type="transmembrane region" description="Helical" evidence="1">
    <location>
        <begin position="7"/>
        <end position="25"/>
    </location>
</feature>
<feature type="transmembrane region" description="Helical" evidence="1">
    <location>
        <begin position="322"/>
        <end position="344"/>
    </location>
</feature>
<evidence type="ECO:0000256" key="1">
    <source>
        <dbReference type="SAM" id="Phobius"/>
    </source>
</evidence>
<evidence type="ECO:0000313" key="3">
    <source>
        <dbReference type="Proteomes" id="UP000027222"/>
    </source>
</evidence>
<feature type="non-terminal residue" evidence="2">
    <location>
        <position position="1"/>
    </location>
</feature>
<proteinExistence type="predicted"/>
<feature type="transmembrane region" description="Helical" evidence="1">
    <location>
        <begin position="356"/>
        <end position="382"/>
    </location>
</feature>
<feature type="transmembrane region" description="Helical" evidence="1">
    <location>
        <begin position="403"/>
        <end position="431"/>
    </location>
</feature>
<feature type="non-terminal residue" evidence="2">
    <location>
        <position position="454"/>
    </location>
</feature>
<dbReference type="PANTHER" id="PTHR35043:SF7">
    <property type="entry name" value="TRANSCRIPTION FACTOR DOMAIN-CONTAINING PROTEIN"/>
    <property type="match status" value="1"/>
</dbReference>
<evidence type="ECO:0000313" key="2">
    <source>
        <dbReference type="EMBL" id="KDR70361.1"/>
    </source>
</evidence>
<accession>A0A067SHH9</accession>
<protein>
    <submittedName>
        <fullName evidence="2">Uncharacterized protein</fullName>
    </submittedName>
</protein>
<feature type="transmembrane region" description="Helical" evidence="1">
    <location>
        <begin position="45"/>
        <end position="65"/>
    </location>
</feature>
<gene>
    <name evidence="2" type="ORF">GALMADRAFT_24345</name>
</gene>
<reference evidence="3" key="1">
    <citation type="journal article" date="2014" name="Proc. Natl. Acad. Sci. U.S.A.">
        <title>Extensive sampling of basidiomycete genomes demonstrates inadequacy of the white-rot/brown-rot paradigm for wood decay fungi.</title>
        <authorList>
            <person name="Riley R."/>
            <person name="Salamov A.A."/>
            <person name="Brown D.W."/>
            <person name="Nagy L.G."/>
            <person name="Floudas D."/>
            <person name="Held B.W."/>
            <person name="Levasseur A."/>
            <person name="Lombard V."/>
            <person name="Morin E."/>
            <person name="Otillar R."/>
            <person name="Lindquist E.A."/>
            <person name="Sun H."/>
            <person name="LaButti K.M."/>
            <person name="Schmutz J."/>
            <person name="Jabbour D."/>
            <person name="Luo H."/>
            <person name="Baker S.E."/>
            <person name="Pisabarro A.G."/>
            <person name="Walton J.D."/>
            <person name="Blanchette R.A."/>
            <person name="Henrissat B."/>
            <person name="Martin F."/>
            <person name="Cullen D."/>
            <person name="Hibbett D.S."/>
            <person name="Grigoriev I.V."/>
        </authorList>
    </citation>
    <scope>NUCLEOTIDE SEQUENCE [LARGE SCALE GENOMIC DNA]</scope>
    <source>
        <strain evidence="3">CBS 339.88</strain>
    </source>
</reference>
<name>A0A067SHH9_GALM3</name>
<dbReference type="AlphaFoldDB" id="A0A067SHH9"/>
<keyword evidence="1" id="KW-0472">Membrane</keyword>
<dbReference type="Proteomes" id="UP000027222">
    <property type="component" value="Unassembled WGS sequence"/>
</dbReference>
<dbReference type="HOGENOM" id="CLU_022883_6_1_1"/>
<keyword evidence="1" id="KW-1133">Transmembrane helix</keyword>
<keyword evidence="3" id="KW-1185">Reference proteome</keyword>
<dbReference type="OrthoDB" id="9451547at2759"/>